<sequence>MPQVSVEPSVDIAFSLPRETGAIGSSFLEIAQRYNMVGPDGDLRISIPLFEVPGKLPVPLDLTYKSGIKLDQEASWVGLGWNLAGWSVKRVTVHGDDVQSFTYYDKDNQSRFFVNDMYQVDIPGRSIRFFNKGTVEQPQFVPIEHSLDSLYVCASTERLLVCDSTCVEWWGYIPGPPVSGYGAYLCECPSDSVLLPDLFNFQWDPKWVYTEYEYFVLVDEDATRYVFKMPLRRTTVPGPAADFYRKGGQVNTCEWNSRNRAANSEWMLTAILSHDYVDGGGDPLDPLDCEHPRVDNHGSWVAFNYKGHASHDWNDSENTEKSRHMGLWTISDEIVRDRDTTEITYLRRIVTPNVVVDFTLQPIANFFRNIRFWRSGHGPSSDTSRVKDLLLTQLRVFEYSGSATQPGGMDPFGICGEALYQVSFNYDFPDSVLLKTQLHRCFCGGGFDPLDRTNRDGEATLRSITVGTDNRPWGAITGNWPRHAREHQPWGFKKRFAFEYDQVLENSQGLPLCECQDPSDTLIGGFNNYTHWVMGKDWDNHDHLNYHLTPWSANSLVSQQWLQSVTRLIPEAWTFRDFFGYHYQHPQAWSLTKVTIPEGATFEYHYEPDEYMLGGSHWISGGCRVKSIVFNAYSGITEYVYGLPAYRWFQEYPYKDVEAADSIVFTYGENDDGIGYATSMPSNYELFRTRYSQQSMMPWHESLTPGWYLRFLGDNAEHSIQYPRVVWHLPQDRGTVEHYYLTTDTMPPDKRVTMLFRVDSTAYLWNNYGKNIRYFNAYWIDRSPLHGVPYKTIMRNRDGLEVYYRETVYEWPVVNTSIMPSDDGFESSRFCFIDGPDRFDCDTIGISYHVRPTAEIVREDGVQTVTQFDYEDNPLGRLRQTSRRVHGHDITTSFEYAALGDSGQANVFDNRHYLALMTAITESEEPGGKRSEQRFGYRSDFNSQSRSGEQAIFYLSETRQWINFLGAPNDFLTNTILDVDQAGNPRASLDSKGIVTSHKYSQRGLEVLCRGEGAEMFTAWSENPEDISERSPGLLTQPLYIGPTAAVVSGPAPAFTGVHSVFVPPSSPGPALGIGAYWDVGEIAEDTYIAECWAMPSSDSAEATLKMTSSSIVDSIRETGSHDWTHLVCSLSVPPNGSLLVEVSARGGGVYVDDFRVYPAQCEVATAAYDPLGRQTSVSEDNGVPVRRFYDQYGDLTATADHSFHPVEGEERFFRSTDATDLTLYSPSWYPPGGGRYRSDAPNLVYRIQAKGGGHVDDFSVSQLHRYEADDSLILNYGRLWFQGDKDNPGKEAHLKVPVEPFRSGIMFFETLDSMSIYDCPEYFTASEPIEEQATLWYGIETENGHGYFTCITETGKFRVYKYQYPNYATRTLIYEKDLSTKFIPYYARRDKGKQRLGFGRFGDDLYFFINNHCVYRLTETSFTGEEFSYLRFKFNNSRVPHCKQRTWFDNLIFYADPVITTDFIDGAGMVKQRQVFDGGRVVVSGATHTLDFLPQTTFLPVALTVSETYGDFGMINDQINPFNFIGRYLGADSMFYWSPGQPLDSASYLHYYYVDTPFTADCELDGLQRPYSHYEFADDPKARPRHTLYAGEFANHPTSTEWLQSPTPIRGYTGSAFDADSLHEEVTVDENNHSTYTYRDKLGRAIGVSTSTPAWRDYSCVGMAVPESLFIRASGSSVGGPYFQAENLRVPGTLEPPVQSAELFVEFYDDFGCSAEVNCRVYKNSQLLESCTNASCSGYGSFCVKAVELTPGDLVRVEVRYPEWRGPSGYARAVLRYTVCDDPSIDTAGIATLFYRDFYGNDTLIVQPDGQSTRRTFTNLGWLYTETSPDAGFSHYCYDQLGNLRFAATASDEAYGEFGRFRYYKYDSRERLVEEGVVLDNRTAAHWGNAFNPDWPNPTILDTATYRVTARYEYDLGPFGRGHLTRATRYYSGHSDSASWEAFSYDARGRLVEKRVHVYGLDDSLGVETFNTYHLEYDNLNQTTRITYPNGKFVDFEYDLTGNVSSLNDDEGLVRAEFDYWPNGKVRTKRLGLPAVQVVNYRYNARDWLTDINNIVDVHYEPTGPETHYALSLNYTSGGFGGTWDGPQYPQGYFNGNVSGYRLAVSPGQIGDFLAQSFAYDELDRLIGEVSEMSGQLADTTLFGYDRNGNILTVTDGNLLDHQPTLEYAYYAGTNRLRCLSTTGSFTDNLLYTPSGSLSRYVSDDMTMKYNHYEQLAGRAMEGDLARDSAAYWYNTLGKRIAKRFDYTYMGWCPADTTGIDPELPLLLGG</sequence>
<dbReference type="PANTHER" id="PTHR32305:SF15">
    <property type="entry name" value="PROTEIN RHSA-RELATED"/>
    <property type="match status" value="1"/>
</dbReference>
<reference evidence="1 2" key="1">
    <citation type="journal article" date="2017" name="ISME J.">
        <title>Energy and carbon metabolisms in a deep terrestrial subsurface fluid microbial community.</title>
        <authorList>
            <person name="Momper L."/>
            <person name="Jungbluth S.P."/>
            <person name="Lee M.D."/>
            <person name="Amend J.P."/>
        </authorList>
    </citation>
    <scope>NUCLEOTIDE SEQUENCE [LARGE SCALE GENOMIC DNA]</scope>
    <source>
        <strain evidence="1">SURF_17</strain>
    </source>
</reference>
<name>A0A419EZD5_9BACT</name>
<evidence type="ECO:0000313" key="2">
    <source>
        <dbReference type="Proteomes" id="UP000285961"/>
    </source>
</evidence>
<dbReference type="Proteomes" id="UP000285961">
    <property type="component" value="Unassembled WGS sequence"/>
</dbReference>
<organism evidence="1 2">
    <name type="scientific">Candidatus Abyssobacteria bacterium SURF_17</name>
    <dbReference type="NCBI Taxonomy" id="2093361"/>
    <lineage>
        <taxon>Bacteria</taxon>
        <taxon>Pseudomonadati</taxon>
        <taxon>Candidatus Hydrogenedentota</taxon>
        <taxon>Candidatus Abyssobacteria</taxon>
    </lineage>
</organism>
<dbReference type="Gene3D" id="2.180.10.10">
    <property type="entry name" value="RHS repeat-associated core"/>
    <property type="match status" value="1"/>
</dbReference>
<dbReference type="EMBL" id="QZKI01000069">
    <property type="protein sequence ID" value="RJP70539.1"/>
    <property type="molecule type" value="Genomic_DNA"/>
</dbReference>
<gene>
    <name evidence="1" type="ORF">C4532_09185</name>
</gene>
<evidence type="ECO:0000313" key="1">
    <source>
        <dbReference type="EMBL" id="RJP70539.1"/>
    </source>
</evidence>
<dbReference type="PANTHER" id="PTHR32305">
    <property type="match status" value="1"/>
</dbReference>
<dbReference type="Gene3D" id="2.60.120.260">
    <property type="entry name" value="Galactose-binding domain-like"/>
    <property type="match status" value="1"/>
</dbReference>
<dbReference type="InterPro" id="IPR050708">
    <property type="entry name" value="T6SS_VgrG/RHS"/>
</dbReference>
<comment type="caution">
    <text evidence="1">The sequence shown here is derived from an EMBL/GenBank/DDBJ whole genome shotgun (WGS) entry which is preliminary data.</text>
</comment>
<proteinExistence type="predicted"/>
<protein>
    <submittedName>
        <fullName evidence="1">RHS repeat protein</fullName>
    </submittedName>
</protein>
<accession>A0A419EZD5</accession>
<feature type="non-terminal residue" evidence="1">
    <location>
        <position position="2271"/>
    </location>
</feature>